<evidence type="ECO:0000256" key="1">
    <source>
        <dbReference type="SAM" id="MobiDB-lite"/>
    </source>
</evidence>
<feature type="signal peptide" evidence="2">
    <location>
        <begin position="1"/>
        <end position="20"/>
    </location>
</feature>
<reference evidence="4 5" key="1">
    <citation type="journal article" date="2014" name="PLoS ONE">
        <title>Physiological and genomic features of a novel sulfur-oxidizing gammaproteobacterium belonging to a previously uncultivated symbiotic lineage isolated from a hydrothermal vent.</title>
        <authorList>
            <person name="Nunoura T."/>
            <person name="Takaki Y."/>
            <person name="Kazama H."/>
            <person name="Kakuta J."/>
            <person name="Shimamura S."/>
            <person name="Makita H."/>
            <person name="Hirai M."/>
            <person name="Miyazaki M."/>
            <person name="Takai K."/>
        </authorList>
    </citation>
    <scope>NUCLEOTIDE SEQUENCE [LARGE SCALE GENOMIC DNA]</scope>
    <source>
        <strain evidence="4 5">Hiromi1</strain>
    </source>
</reference>
<dbReference type="InterPro" id="IPR011992">
    <property type="entry name" value="EF-hand-dom_pair"/>
</dbReference>
<keyword evidence="5" id="KW-1185">Reference proteome</keyword>
<dbReference type="Gene3D" id="1.10.238.10">
    <property type="entry name" value="EF-hand"/>
    <property type="match status" value="1"/>
</dbReference>
<dbReference type="Pfam" id="PF13202">
    <property type="entry name" value="EF-hand_5"/>
    <property type="match status" value="1"/>
</dbReference>
<dbReference type="EMBL" id="AP012273">
    <property type="protein sequence ID" value="BAO45547.1"/>
    <property type="molecule type" value="Genomic_DNA"/>
</dbReference>
<dbReference type="AlphaFoldDB" id="A0A7U6JJD4"/>
<organism evidence="4 5">
    <name type="scientific">Thiolapillus brandeum</name>
    <dbReference type="NCBI Taxonomy" id="1076588"/>
    <lineage>
        <taxon>Bacteria</taxon>
        <taxon>Pseudomonadati</taxon>
        <taxon>Pseudomonadota</taxon>
        <taxon>Gammaproteobacteria</taxon>
        <taxon>Chromatiales</taxon>
        <taxon>Sedimenticolaceae</taxon>
        <taxon>Thiolapillus</taxon>
    </lineage>
</organism>
<evidence type="ECO:0000313" key="4">
    <source>
        <dbReference type="EMBL" id="BAO45547.1"/>
    </source>
</evidence>
<evidence type="ECO:0000259" key="3">
    <source>
        <dbReference type="Pfam" id="PF13202"/>
    </source>
</evidence>
<dbReference type="PROSITE" id="PS00018">
    <property type="entry name" value="EF_HAND_1"/>
    <property type="match status" value="1"/>
</dbReference>
<evidence type="ECO:0000313" key="5">
    <source>
        <dbReference type="Proteomes" id="UP000031631"/>
    </source>
</evidence>
<dbReference type="GO" id="GO:0005509">
    <property type="term" value="F:calcium ion binding"/>
    <property type="evidence" value="ECO:0007669"/>
    <property type="project" value="InterPro"/>
</dbReference>
<dbReference type="SUPFAM" id="SSF47473">
    <property type="entry name" value="EF-hand"/>
    <property type="match status" value="1"/>
</dbReference>
<dbReference type="RefSeq" id="WP_052470201.1">
    <property type="nucleotide sequence ID" value="NZ_AP012273.1"/>
</dbReference>
<dbReference type="InterPro" id="IPR002048">
    <property type="entry name" value="EF_hand_dom"/>
</dbReference>
<name>A0A7U6JJD4_9GAMM</name>
<evidence type="ECO:0000256" key="2">
    <source>
        <dbReference type="SAM" id="SignalP"/>
    </source>
</evidence>
<dbReference type="OrthoDB" id="6388006at2"/>
<gene>
    <name evidence="4" type="ORF">TBH_C2641</name>
</gene>
<feature type="chain" id="PRO_5030684953" description="EF-hand domain-containing protein" evidence="2">
    <location>
        <begin position="21"/>
        <end position="92"/>
    </location>
</feature>
<feature type="region of interest" description="Disordered" evidence="1">
    <location>
        <begin position="70"/>
        <end position="92"/>
    </location>
</feature>
<dbReference type="InterPro" id="IPR018247">
    <property type="entry name" value="EF_Hand_1_Ca_BS"/>
</dbReference>
<accession>A0A7U6JJD4</accession>
<dbReference type="Proteomes" id="UP000031631">
    <property type="component" value="Chromosome"/>
</dbReference>
<feature type="domain" description="EF-hand" evidence="3">
    <location>
        <begin position="23"/>
        <end position="39"/>
    </location>
</feature>
<protein>
    <recommendedName>
        <fullName evidence="3">EF-hand domain-containing protein</fullName>
    </recommendedName>
</protein>
<sequence>MSKKIVLTILGTLFAVSAVAGGAFSALDRDMNGRISKQEASAIPSLSEQWDSLDKDASGDLSKEEYLSFESAGASSEDTSAVKDAPKASQGK</sequence>
<keyword evidence="2" id="KW-0732">Signal</keyword>
<proteinExistence type="predicted"/>
<dbReference type="KEGG" id="tbn:TBH_C2641"/>